<feature type="region of interest" description="Disordered" evidence="1">
    <location>
        <begin position="1"/>
        <end position="36"/>
    </location>
</feature>
<protein>
    <submittedName>
        <fullName evidence="3">Nutrient deprivation-induced protein</fullName>
    </submittedName>
</protein>
<keyword evidence="2" id="KW-0472">Membrane</keyword>
<keyword evidence="2" id="KW-1133">Transmembrane helix</keyword>
<accession>A0ABY8CMM1</accession>
<evidence type="ECO:0000313" key="3">
    <source>
        <dbReference type="EMBL" id="WEX79910.1"/>
    </source>
</evidence>
<reference evidence="3 4" key="1">
    <citation type="submission" date="2023-03" db="EMBL/GenBank/DDBJ databases">
        <authorList>
            <person name="Kaur S."/>
            <person name="Espinosa-Saiz D."/>
            <person name="Velazquez E."/>
            <person name="Menendez E."/>
            <person name="diCenzo G.C."/>
        </authorList>
    </citation>
    <scope>NUCLEOTIDE SEQUENCE [LARGE SCALE GENOMIC DNA]</scope>
    <source>
        <strain evidence="3 4">LMG 27395</strain>
    </source>
</reference>
<feature type="transmembrane region" description="Helical" evidence="2">
    <location>
        <begin position="140"/>
        <end position="158"/>
    </location>
</feature>
<organism evidence="3 4">
    <name type="scientific">Sinorhizobium numidicum</name>
    <dbReference type="NCBI Taxonomy" id="680248"/>
    <lineage>
        <taxon>Bacteria</taxon>
        <taxon>Pseudomonadati</taxon>
        <taxon>Pseudomonadota</taxon>
        <taxon>Alphaproteobacteria</taxon>
        <taxon>Hyphomicrobiales</taxon>
        <taxon>Rhizobiaceae</taxon>
        <taxon>Sinorhizobium/Ensifer group</taxon>
        <taxon>Sinorhizobium</taxon>
    </lineage>
</organism>
<feature type="compositionally biased region" description="Polar residues" evidence="1">
    <location>
        <begin position="1"/>
        <end position="21"/>
    </location>
</feature>
<evidence type="ECO:0000256" key="1">
    <source>
        <dbReference type="SAM" id="MobiDB-lite"/>
    </source>
</evidence>
<dbReference type="RefSeq" id="WP_280730611.1">
    <property type="nucleotide sequence ID" value="NZ_CP120367.1"/>
</dbReference>
<dbReference type="EMBL" id="CP120370">
    <property type="protein sequence ID" value="WEX79910.1"/>
    <property type="molecule type" value="Genomic_DNA"/>
</dbReference>
<evidence type="ECO:0000256" key="2">
    <source>
        <dbReference type="SAM" id="Phobius"/>
    </source>
</evidence>
<dbReference type="Proteomes" id="UP001235547">
    <property type="component" value="Chromosome 2"/>
</dbReference>
<proteinExistence type="predicted"/>
<feature type="region of interest" description="Disordered" evidence="1">
    <location>
        <begin position="164"/>
        <end position="196"/>
    </location>
</feature>
<keyword evidence="2" id="KW-0812">Transmembrane</keyword>
<gene>
    <name evidence="3" type="ORF">PYH38_001284</name>
</gene>
<keyword evidence="4" id="KW-1185">Reference proteome</keyword>
<sequence>MSDETTGPGDQSGLPATTPHSGDSPLGAGTEGAADRTLQQAVRQDLDEVGRLADDQTEQAKTAVKRAAKDEKNLAARQLSGIAKAIEKVGTELEQSDQQDLGRYARQIGNSLQRFAQDVEHRELGEIAAMAEDFGRRQPLAFLGIAAIAGLAASRFLTASAQRHTRRRISQAYSPPSGSARLREGGSHSEEDRHNG</sequence>
<evidence type="ECO:0000313" key="4">
    <source>
        <dbReference type="Proteomes" id="UP001235547"/>
    </source>
</evidence>
<feature type="compositionally biased region" description="Basic and acidic residues" evidence="1">
    <location>
        <begin position="181"/>
        <end position="196"/>
    </location>
</feature>
<name>A0ABY8CMM1_9HYPH</name>